<dbReference type="EC" id="3.5.1.89" evidence="2"/>
<comment type="similarity">
    <text evidence="1">Belongs to the PIGL family.</text>
</comment>
<dbReference type="InterPro" id="IPR024078">
    <property type="entry name" value="LmbE-like_dom_sf"/>
</dbReference>
<protein>
    <recommendedName>
        <fullName evidence="2">N-acetylglucosaminylphosphatidylinositol deacetylase</fullName>
        <ecNumber evidence="2">3.5.1.89</ecNumber>
    </recommendedName>
</protein>
<organism evidence="4 5">
    <name type="scientific">Arthrobotrys conoides</name>
    <dbReference type="NCBI Taxonomy" id="74498"/>
    <lineage>
        <taxon>Eukaryota</taxon>
        <taxon>Fungi</taxon>
        <taxon>Dikarya</taxon>
        <taxon>Ascomycota</taxon>
        <taxon>Pezizomycotina</taxon>
        <taxon>Orbiliomycetes</taxon>
        <taxon>Orbiliales</taxon>
        <taxon>Orbiliaceae</taxon>
        <taxon>Arthrobotrys</taxon>
    </lineage>
</organism>
<dbReference type="InterPro" id="IPR003737">
    <property type="entry name" value="GlcNAc_PI_deacetylase-related"/>
</dbReference>
<keyword evidence="5" id="KW-1185">Reference proteome</keyword>
<name>A0AAN8ND07_9PEZI</name>
<dbReference type="SUPFAM" id="SSF102588">
    <property type="entry name" value="LmbE-like"/>
    <property type="match status" value="1"/>
</dbReference>
<dbReference type="GO" id="GO:0000225">
    <property type="term" value="F:N-acetylglucosaminylphosphatidylinositol deacetylase activity"/>
    <property type="evidence" value="ECO:0007669"/>
    <property type="project" value="UniProtKB-EC"/>
</dbReference>
<reference evidence="4 5" key="1">
    <citation type="submission" date="2019-10" db="EMBL/GenBank/DDBJ databases">
        <authorList>
            <person name="Palmer J.M."/>
        </authorList>
    </citation>
    <scope>NUCLEOTIDE SEQUENCE [LARGE SCALE GENOMIC DNA]</scope>
    <source>
        <strain evidence="4 5">TWF506</strain>
    </source>
</reference>
<feature type="transmembrane region" description="Helical" evidence="3">
    <location>
        <begin position="12"/>
        <end position="32"/>
    </location>
</feature>
<dbReference type="PANTHER" id="PTHR12993:SF11">
    <property type="entry name" value="N-ACETYLGLUCOSAMINYL-PHOSPHATIDYLINOSITOL DE-N-ACETYLASE"/>
    <property type="match status" value="1"/>
</dbReference>
<comment type="caution">
    <text evidence="4">The sequence shown here is derived from an EMBL/GenBank/DDBJ whole genome shotgun (WGS) entry which is preliminary data.</text>
</comment>
<dbReference type="Gene3D" id="3.40.50.10320">
    <property type="entry name" value="LmbE-like"/>
    <property type="match status" value="1"/>
</dbReference>
<sequence>MPAIVNRLRSPRGLTIFLLLPILMAAFCYYTLSHLSTHPPLRNRNIALLIAHPDDEAMFFSPTIQSLVSPSLQNTVQIICFSIGNAEGLGTIRETELLKSASLLGVPNVNYSVITHDHPHIQDSMIKSWPEDLLASLISDSLRDFREDSGGEKGVDTFITFDKGGVSAHPNHVSLLRGAKYYLRHYPKQNEVLLYTLNTVPVYRKYISILDAFVTTLLDSVRNGAKDEEEGVEGYNGAPKSAMFLSNWREYRTAQKAMTEGHKSQMVWFRWGWITLSRYMVFNDLVLDTDLS</sequence>
<keyword evidence="3" id="KW-1133">Transmembrane helix</keyword>
<dbReference type="Proteomes" id="UP001307849">
    <property type="component" value="Unassembled WGS sequence"/>
</dbReference>
<proteinExistence type="inferred from homology"/>
<evidence type="ECO:0000256" key="2">
    <source>
        <dbReference type="ARBA" id="ARBA00012176"/>
    </source>
</evidence>
<keyword evidence="3" id="KW-0812">Transmembrane</keyword>
<evidence type="ECO:0000256" key="1">
    <source>
        <dbReference type="ARBA" id="ARBA00006066"/>
    </source>
</evidence>
<dbReference type="Pfam" id="PF02585">
    <property type="entry name" value="PIG-L"/>
    <property type="match status" value="1"/>
</dbReference>
<keyword evidence="3" id="KW-0472">Membrane</keyword>
<evidence type="ECO:0000256" key="3">
    <source>
        <dbReference type="SAM" id="Phobius"/>
    </source>
</evidence>
<accession>A0AAN8ND07</accession>
<dbReference type="AlphaFoldDB" id="A0AAN8ND07"/>
<dbReference type="GO" id="GO:0005783">
    <property type="term" value="C:endoplasmic reticulum"/>
    <property type="evidence" value="ECO:0007669"/>
    <property type="project" value="TreeGrafter"/>
</dbReference>
<evidence type="ECO:0000313" key="4">
    <source>
        <dbReference type="EMBL" id="KAK6508280.1"/>
    </source>
</evidence>
<dbReference type="EMBL" id="JAVHJM010000008">
    <property type="protein sequence ID" value="KAK6508280.1"/>
    <property type="molecule type" value="Genomic_DNA"/>
</dbReference>
<dbReference type="PANTHER" id="PTHR12993">
    <property type="entry name" value="N-ACETYLGLUCOSAMINYL-PHOSPHATIDYLINOSITOL DE-N-ACETYLASE-RELATED"/>
    <property type="match status" value="1"/>
</dbReference>
<evidence type="ECO:0000313" key="5">
    <source>
        <dbReference type="Proteomes" id="UP001307849"/>
    </source>
</evidence>
<gene>
    <name evidence="4" type="primary">GPI12</name>
    <name evidence="4" type="ORF">TWF506_010376</name>
</gene>